<reference evidence="8 9" key="1">
    <citation type="submission" date="2016-02" db="EMBL/GenBank/DDBJ databases">
        <title>Complete genome sequence of Halocynthiibacter arcticus PAMC 20958t from arctic marine sediment.</title>
        <authorList>
            <person name="Lee Y.M."/>
            <person name="Baek K."/>
            <person name="Lee H.K."/>
            <person name="Shin S.C."/>
        </authorList>
    </citation>
    <scope>NUCLEOTIDE SEQUENCE [LARGE SCALE GENOMIC DNA]</scope>
    <source>
        <strain evidence="8">PAMC 20958</strain>
    </source>
</reference>
<evidence type="ECO:0000313" key="8">
    <source>
        <dbReference type="EMBL" id="AML53589.1"/>
    </source>
</evidence>
<dbReference type="Pfam" id="PF03453">
    <property type="entry name" value="MoeA_N"/>
    <property type="match status" value="1"/>
</dbReference>
<dbReference type="GO" id="GO:0005829">
    <property type="term" value="C:cytosol"/>
    <property type="evidence" value="ECO:0007669"/>
    <property type="project" value="TreeGrafter"/>
</dbReference>
<keyword evidence="9" id="KW-1185">Reference proteome</keyword>
<evidence type="ECO:0000256" key="1">
    <source>
        <dbReference type="ARBA" id="ARBA00002901"/>
    </source>
</evidence>
<dbReference type="InterPro" id="IPR005111">
    <property type="entry name" value="MoeA_C_domain_IV"/>
</dbReference>
<dbReference type="InterPro" id="IPR038987">
    <property type="entry name" value="MoeA-like"/>
</dbReference>
<dbReference type="AlphaFoldDB" id="A0A126V7A0"/>
<dbReference type="SMART" id="SM00852">
    <property type="entry name" value="MoCF_biosynth"/>
    <property type="match status" value="1"/>
</dbReference>
<dbReference type="CDD" id="cd00887">
    <property type="entry name" value="MoeA"/>
    <property type="match status" value="1"/>
</dbReference>
<keyword evidence="6" id="KW-0460">Magnesium</keyword>
<dbReference type="STRING" id="1579316.RC74_08095"/>
<comment type="catalytic activity">
    <reaction evidence="5">
        <text>adenylyl-molybdopterin + molybdate = Mo-molybdopterin + AMP + H(+)</text>
        <dbReference type="Rhea" id="RHEA:35047"/>
        <dbReference type="ChEBI" id="CHEBI:15378"/>
        <dbReference type="ChEBI" id="CHEBI:36264"/>
        <dbReference type="ChEBI" id="CHEBI:62727"/>
        <dbReference type="ChEBI" id="CHEBI:71302"/>
        <dbReference type="ChEBI" id="CHEBI:456215"/>
        <dbReference type="EC" id="2.10.1.1"/>
    </reaction>
</comment>
<dbReference type="SUPFAM" id="SSF63882">
    <property type="entry name" value="MoeA N-terminal region -like"/>
    <property type="match status" value="1"/>
</dbReference>
<dbReference type="Pfam" id="PF00994">
    <property type="entry name" value="MoCF_biosynth"/>
    <property type="match status" value="1"/>
</dbReference>
<accession>A0A126V7A0</accession>
<evidence type="ECO:0000256" key="2">
    <source>
        <dbReference type="ARBA" id="ARBA00005046"/>
    </source>
</evidence>
<dbReference type="GO" id="GO:0061599">
    <property type="term" value="F:molybdopterin molybdotransferase activity"/>
    <property type="evidence" value="ECO:0007669"/>
    <property type="project" value="UniProtKB-UniRule"/>
</dbReference>
<feature type="domain" description="MoaB/Mog" evidence="7">
    <location>
        <begin position="201"/>
        <end position="338"/>
    </location>
</feature>
<keyword evidence="4 6" id="KW-0501">Molybdenum cofactor biosynthesis</keyword>
<dbReference type="EMBL" id="CP014327">
    <property type="protein sequence ID" value="AML53589.1"/>
    <property type="molecule type" value="Genomic_DNA"/>
</dbReference>
<dbReference type="InterPro" id="IPR036425">
    <property type="entry name" value="MoaB/Mog-like_dom_sf"/>
</dbReference>
<name>A0A126V7A0_9RHOB</name>
<evidence type="ECO:0000259" key="7">
    <source>
        <dbReference type="SMART" id="SM00852"/>
    </source>
</evidence>
<dbReference type="UniPathway" id="UPA00344"/>
<evidence type="ECO:0000256" key="6">
    <source>
        <dbReference type="RuleBase" id="RU365090"/>
    </source>
</evidence>
<dbReference type="InterPro" id="IPR036135">
    <property type="entry name" value="MoeA_linker/N_sf"/>
</dbReference>
<protein>
    <recommendedName>
        <fullName evidence="6">Molybdopterin molybdenumtransferase</fullName>
        <ecNumber evidence="6">2.10.1.1</ecNumber>
    </recommendedName>
</protein>
<gene>
    <name evidence="8" type="ORF">RC74_08095</name>
</gene>
<sequence>MQVGLGTSDVPPVKDDCFALPEGTHWTPVQEALDRLKGRLSTVVGVEKIPLDAASGRILALDQVALRANPPAANSAVDGYGLSNSGVAGLQEFQVLDGRAAAGAPYEGSVAAGQAVRILTGAVLPAGVDSVVMQEDVAFQGGAIKFNGPLKPRANTRRAGEDVDKGEVILRAGQRLTAPEIAILAATGTQDVPVFQQLRVGVLSTGDEIVAPGSTQIPSATYDANRPMLLSLAAAWGHVAVDLGHVEDDRNVLEAALDAAASQVDVVFTSGGASGGDEDHVGALLAEKGALQTWRIAIKPGRPLALALWKGVPVFGLPGNPVAAFVCALIFARPSLGVLSGAEWDVPLGFNVPAAFSKRKKPGRREFLRARLAEDGRVEAFASEGSGRISGLSWANGLIELSEDQTEINEGSPVRFLPFSGFGI</sequence>
<dbReference type="InterPro" id="IPR036688">
    <property type="entry name" value="MoeA_C_domain_IV_sf"/>
</dbReference>
<evidence type="ECO:0000256" key="3">
    <source>
        <dbReference type="ARBA" id="ARBA00010763"/>
    </source>
</evidence>
<dbReference type="InterPro" id="IPR008284">
    <property type="entry name" value="MoCF_biosynth_CS"/>
</dbReference>
<dbReference type="InterPro" id="IPR001453">
    <property type="entry name" value="MoaB/Mog_dom"/>
</dbReference>
<organism evidence="8 9">
    <name type="scientific">Falsihalocynthiibacter arcticus</name>
    <dbReference type="NCBI Taxonomy" id="1579316"/>
    <lineage>
        <taxon>Bacteria</taxon>
        <taxon>Pseudomonadati</taxon>
        <taxon>Pseudomonadota</taxon>
        <taxon>Alphaproteobacteria</taxon>
        <taxon>Rhodobacterales</taxon>
        <taxon>Roseobacteraceae</taxon>
        <taxon>Falsihalocynthiibacter</taxon>
    </lineage>
</organism>
<dbReference type="Pfam" id="PF03454">
    <property type="entry name" value="MoeA_C"/>
    <property type="match status" value="1"/>
</dbReference>
<dbReference type="Gene3D" id="3.40.980.10">
    <property type="entry name" value="MoaB/Mog-like domain"/>
    <property type="match status" value="1"/>
</dbReference>
<dbReference type="GO" id="GO:0046872">
    <property type="term" value="F:metal ion binding"/>
    <property type="evidence" value="ECO:0007669"/>
    <property type="project" value="UniProtKB-UniRule"/>
</dbReference>
<dbReference type="SUPFAM" id="SSF63867">
    <property type="entry name" value="MoeA C-terminal domain-like"/>
    <property type="match status" value="1"/>
</dbReference>
<proteinExistence type="inferred from homology"/>
<keyword evidence="6" id="KW-0479">Metal-binding</keyword>
<dbReference type="PANTHER" id="PTHR10192:SF5">
    <property type="entry name" value="GEPHYRIN"/>
    <property type="match status" value="1"/>
</dbReference>
<dbReference type="GO" id="GO:0006777">
    <property type="term" value="P:Mo-molybdopterin cofactor biosynthetic process"/>
    <property type="evidence" value="ECO:0007669"/>
    <property type="project" value="UniProtKB-UniRule"/>
</dbReference>
<dbReference type="KEGG" id="hat:RC74_08095"/>
<dbReference type="Gene3D" id="2.40.340.10">
    <property type="entry name" value="MoeA, C-terminal, domain IV"/>
    <property type="match status" value="1"/>
</dbReference>
<comment type="pathway">
    <text evidence="2 6">Cofactor biosynthesis; molybdopterin biosynthesis.</text>
</comment>
<dbReference type="Gene3D" id="3.90.105.10">
    <property type="entry name" value="Molybdopterin biosynthesis moea protein, domain 2"/>
    <property type="match status" value="1"/>
</dbReference>
<dbReference type="SUPFAM" id="SSF53218">
    <property type="entry name" value="Molybdenum cofactor biosynthesis proteins"/>
    <property type="match status" value="1"/>
</dbReference>
<dbReference type="Gene3D" id="2.170.190.11">
    <property type="entry name" value="Molybdopterin biosynthesis moea protein, domain 3"/>
    <property type="match status" value="1"/>
</dbReference>
<dbReference type="Proteomes" id="UP000070371">
    <property type="component" value="Chromosome"/>
</dbReference>
<dbReference type="EC" id="2.10.1.1" evidence="6"/>
<dbReference type="PANTHER" id="PTHR10192">
    <property type="entry name" value="MOLYBDOPTERIN BIOSYNTHESIS PROTEIN"/>
    <property type="match status" value="1"/>
</dbReference>
<keyword evidence="6" id="KW-0808">Transferase</keyword>
<comment type="function">
    <text evidence="1 6">Catalyzes the insertion of molybdate into adenylated molybdopterin with the concomitant release of AMP.</text>
</comment>
<comment type="cofactor">
    <cofactor evidence="6">
        <name>Mg(2+)</name>
        <dbReference type="ChEBI" id="CHEBI:18420"/>
    </cofactor>
</comment>
<dbReference type="NCBIfam" id="NF045515">
    <property type="entry name" value="Glp_gephyrin"/>
    <property type="match status" value="1"/>
</dbReference>
<evidence type="ECO:0000313" key="9">
    <source>
        <dbReference type="Proteomes" id="UP000070371"/>
    </source>
</evidence>
<dbReference type="PROSITE" id="PS01079">
    <property type="entry name" value="MOCF_BIOSYNTHESIS_2"/>
    <property type="match status" value="1"/>
</dbReference>
<keyword evidence="6" id="KW-0500">Molybdenum</keyword>
<dbReference type="InterPro" id="IPR005110">
    <property type="entry name" value="MoeA_linker/N"/>
</dbReference>
<comment type="similarity">
    <text evidence="3 6">Belongs to the MoeA family.</text>
</comment>
<evidence type="ECO:0000256" key="5">
    <source>
        <dbReference type="ARBA" id="ARBA00047317"/>
    </source>
</evidence>
<evidence type="ECO:0000256" key="4">
    <source>
        <dbReference type="ARBA" id="ARBA00023150"/>
    </source>
</evidence>